<protein>
    <submittedName>
        <fullName evidence="1">Uncharacterized protein</fullName>
    </submittedName>
</protein>
<organism evidence="1 2">
    <name type="scientific">Hygrophoropsis aurantiaca</name>
    <dbReference type="NCBI Taxonomy" id="72124"/>
    <lineage>
        <taxon>Eukaryota</taxon>
        <taxon>Fungi</taxon>
        <taxon>Dikarya</taxon>
        <taxon>Basidiomycota</taxon>
        <taxon>Agaricomycotina</taxon>
        <taxon>Agaricomycetes</taxon>
        <taxon>Agaricomycetidae</taxon>
        <taxon>Boletales</taxon>
        <taxon>Coniophorineae</taxon>
        <taxon>Hygrophoropsidaceae</taxon>
        <taxon>Hygrophoropsis</taxon>
    </lineage>
</organism>
<keyword evidence="2" id="KW-1185">Reference proteome</keyword>
<accession>A0ACB8A0V9</accession>
<dbReference type="EMBL" id="MU267933">
    <property type="protein sequence ID" value="KAH7907150.1"/>
    <property type="molecule type" value="Genomic_DNA"/>
</dbReference>
<dbReference type="Proteomes" id="UP000790377">
    <property type="component" value="Unassembled WGS sequence"/>
</dbReference>
<proteinExistence type="predicted"/>
<comment type="caution">
    <text evidence="1">The sequence shown here is derived from an EMBL/GenBank/DDBJ whole genome shotgun (WGS) entry which is preliminary data.</text>
</comment>
<name>A0ACB8A0V9_9AGAM</name>
<evidence type="ECO:0000313" key="2">
    <source>
        <dbReference type="Proteomes" id="UP000790377"/>
    </source>
</evidence>
<evidence type="ECO:0000313" key="1">
    <source>
        <dbReference type="EMBL" id="KAH7907150.1"/>
    </source>
</evidence>
<sequence>MEEHRGVGRGSYIWGRSVHNTRIERLWYDVTNGFGRKWKTFFLDLEANHGLDPSRHGHIWLLHHLFLKSVNNDAQEWAQSWNSHRLQIRGERERSPRDMFFFGMLQEGPRGMGTVLAPEMETGVDELDINDYGVDWDVHDDPQLMAHLLEHNPDEWEENNPFASSSTPSNLSEVLCEPPGCPFTDVQLAYLDSILQNRVDVFSRNMNVRRLVWQEALEIARDIFLQSRQNAVHEEY</sequence>
<gene>
    <name evidence="1" type="ORF">BJ138DRAFT_1014979</name>
</gene>
<reference evidence="1" key="1">
    <citation type="journal article" date="2021" name="New Phytol.">
        <title>Evolutionary innovations through gain and loss of genes in the ectomycorrhizal Boletales.</title>
        <authorList>
            <person name="Wu G."/>
            <person name="Miyauchi S."/>
            <person name="Morin E."/>
            <person name="Kuo A."/>
            <person name="Drula E."/>
            <person name="Varga T."/>
            <person name="Kohler A."/>
            <person name="Feng B."/>
            <person name="Cao Y."/>
            <person name="Lipzen A."/>
            <person name="Daum C."/>
            <person name="Hundley H."/>
            <person name="Pangilinan J."/>
            <person name="Johnson J."/>
            <person name="Barry K."/>
            <person name="LaButti K."/>
            <person name="Ng V."/>
            <person name="Ahrendt S."/>
            <person name="Min B."/>
            <person name="Choi I.G."/>
            <person name="Park H."/>
            <person name="Plett J.M."/>
            <person name="Magnuson J."/>
            <person name="Spatafora J.W."/>
            <person name="Nagy L.G."/>
            <person name="Henrissat B."/>
            <person name="Grigoriev I.V."/>
            <person name="Yang Z.L."/>
            <person name="Xu J."/>
            <person name="Martin F.M."/>
        </authorList>
    </citation>
    <scope>NUCLEOTIDE SEQUENCE</scope>
    <source>
        <strain evidence="1">ATCC 28755</strain>
    </source>
</reference>